<dbReference type="EMBL" id="CAJVPT010048824">
    <property type="protein sequence ID" value="CAG8742776.1"/>
    <property type="molecule type" value="Genomic_DNA"/>
</dbReference>
<keyword evidence="2" id="KW-1185">Reference proteome</keyword>
<reference evidence="1" key="1">
    <citation type="submission" date="2021-06" db="EMBL/GenBank/DDBJ databases">
        <authorList>
            <person name="Kallberg Y."/>
            <person name="Tangrot J."/>
            <person name="Rosling A."/>
        </authorList>
    </citation>
    <scope>NUCLEOTIDE SEQUENCE</scope>
    <source>
        <strain evidence="1">CL356</strain>
    </source>
</reference>
<proteinExistence type="predicted"/>
<organism evidence="1 2">
    <name type="scientific">Acaulospora colombiana</name>
    <dbReference type="NCBI Taxonomy" id="27376"/>
    <lineage>
        <taxon>Eukaryota</taxon>
        <taxon>Fungi</taxon>
        <taxon>Fungi incertae sedis</taxon>
        <taxon>Mucoromycota</taxon>
        <taxon>Glomeromycotina</taxon>
        <taxon>Glomeromycetes</taxon>
        <taxon>Diversisporales</taxon>
        <taxon>Acaulosporaceae</taxon>
        <taxon>Acaulospora</taxon>
    </lineage>
</organism>
<comment type="caution">
    <text evidence="1">The sequence shown here is derived from an EMBL/GenBank/DDBJ whole genome shotgun (WGS) entry which is preliminary data.</text>
</comment>
<feature type="non-terminal residue" evidence="1">
    <location>
        <position position="1"/>
    </location>
</feature>
<evidence type="ECO:0000313" key="1">
    <source>
        <dbReference type="EMBL" id="CAG8742776.1"/>
    </source>
</evidence>
<gene>
    <name evidence="1" type="ORF">ACOLOM_LOCUS12263</name>
</gene>
<name>A0ACA9QCI7_9GLOM</name>
<dbReference type="Proteomes" id="UP000789525">
    <property type="component" value="Unassembled WGS sequence"/>
</dbReference>
<sequence length="220" mass="24836">VVIRTHTERTPIIVNCQLGKRRSTITANWVQSHSKTPRTPQTGFEKFKFSTSMSSISDRTRELATQQRTSYQVINRGLDVKKAVDDAITLCAQTFDLHKAIEEAKLAADEAVDERQKRREAQKGLQHLQQYFELIVFQAYLHSTPADTWRDIETFENFVNDRPADGANALKPLERVDVSDGVAMPDEVVRVVANRSGVVLSASTILKSDFFSNLQKMSLP</sequence>
<protein>
    <submittedName>
        <fullName evidence="1">13592_t:CDS:1</fullName>
    </submittedName>
</protein>
<accession>A0ACA9QCI7</accession>
<feature type="non-terminal residue" evidence="1">
    <location>
        <position position="220"/>
    </location>
</feature>
<evidence type="ECO:0000313" key="2">
    <source>
        <dbReference type="Proteomes" id="UP000789525"/>
    </source>
</evidence>